<dbReference type="PANTHER" id="PTHR14583:SF0">
    <property type="entry name" value="BREAK REPAIR MEIOTIC RECOMBINASE RECRUITMENT FACTOR 1"/>
    <property type="match status" value="1"/>
</dbReference>
<evidence type="ECO:0000313" key="3">
    <source>
        <dbReference type="Proteomes" id="UP000694564"/>
    </source>
</evidence>
<accession>A0A8D2DZQ9</accession>
<dbReference type="GeneTree" id="ENSGT00390000016855"/>
<protein>
    <submittedName>
        <fullName evidence="2">Uncharacterized protein</fullName>
    </submittedName>
</protein>
<dbReference type="AlphaFoldDB" id="A0A8D2DZQ9"/>
<organism evidence="2 3">
    <name type="scientific">Sciurus vulgaris</name>
    <name type="common">Eurasian red squirrel</name>
    <dbReference type="NCBI Taxonomy" id="55149"/>
    <lineage>
        <taxon>Eukaryota</taxon>
        <taxon>Metazoa</taxon>
        <taxon>Chordata</taxon>
        <taxon>Craniata</taxon>
        <taxon>Vertebrata</taxon>
        <taxon>Euteleostomi</taxon>
        <taxon>Mammalia</taxon>
        <taxon>Eutheria</taxon>
        <taxon>Euarchontoglires</taxon>
        <taxon>Glires</taxon>
        <taxon>Rodentia</taxon>
        <taxon>Sciuromorpha</taxon>
        <taxon>Sciuridae</taxon>
        <taxon>Sciurinae</taxon>
        <taxon>Sciurini</taxon>
        <taxon>Sciurus</taxon>
    </lineage>
</organism>
<reference evidence="2" key="1">
    <citation type="submission" date="2025-08" db="UniProtKB">
        <authorList>
            <consortium name="Ensembl"/>
        </authorList>
    </citation>
    <scope>IDENTIFICATION</scope>
</reference>
<feature type="region of interest" description="Disordered" evidence="1">
    <location>
        <begin position="208"/>
        <end position="242"/>
    </location>
</feature>
<keyword evidence="3" id="KW-1185">Reference proteome</keyword>
<name>A0A8D2DZQ9_SCIVU</name>
<evidence type="ECO:0000256" key="1">
    <source>
        <dbReference type="SAM" id="MobiDB-lite"/>
    </source>
</evidence>
<reference evidence="2" key="2">
    <citation type="submission" date="2025-09" db="UniProtKB">
        <authorList>
            <consortium name="Ensembl"/>
        </authorList>
    </citation>
    <scope>IDENTIFICATION</scope>
</reference>
<dbReference type="Pfam" id="PF15710">
    <property type="entry name" value="Brme1"/>
    <property type="match status" value="2"/>
</dbReference>
<dbReference type="Ensembl" id="ENSSVLT00005035384.1">
    <property type="protein sequence ID" value="ENSSVLP00005031872.1"/>
    <property type="gene ID" value="ENSSVLG00005025075.1"/>
</dbReference>
<proteinExistence type="predicted"/>
<dbReference type="InterPro" id="IPR031441">
    <property type="entry name" value="Brme1"/>
</dbReference>
<evidence type="ECO:0000313" key="2">
    <source>
        <dbReference type="Ensembl" id="ENSSVLP00005031872.1"/>
    </source>
</evidence>
<dbReference type="GO" id="GO:1990918">
    <property type="term" value="P:double-strand break repair involved in meiotic recombination"/>
    <property type="evidence" value="ECO:0007669"/>
    <property type="project" value="InterPro"/>
</dbReference>
<feature type="region of interest" description="Disordered" evidence="1">
    <location>
        <begin position="1"/>
        <end position="147"/>
    </location>
</feature>
<dbReference type="PANTHER" id="PTHR14583">
    <property type="entry name" value="UNCHARACTERIZED PROTEIN C19ORF57 FAMILY MEMBER"/>
    <property type="match status" value="1"/>
</dbReference>
<sequence>MSKRRKPRTSGEGLRPPKPPKNPRLGHCQGGPRSSQSGPLHHPEEFEDGSGPTAFAELSREELGGAIRSSPHEEAGAAPRLLRQPEREPVPLAPSQNSVGRFVPQFAKPRKTGTRRAETREEDPEPGAVSLGFPAGSKSGLCWPDPSPRARGDLVVAEVQQRPGAGGQAHEACRMADATGTVRGLVVELSNLNRLIMSTHRDLEAFKRLTSRKAKPPGKNPLPYPSRGAGNLPRGEQAWRDL</sequence>
<dbReference type="Proteomes" id="UP000694564">
    <property type="component" value="Chromosome 16"/>
</dbReference>